<keyword evidence="3" id="KW-0804">Transcription</keyword>
<sequence>MVSVGGEGTVTVGRTVFATRDNGVARQFLDAAYGSSFHLSGMADGQRLEHRRVDAGLFTVDRLVLPGTLSFTCEPVDRLIVIDVRAGGLEMSCAHASQQAAAGGMVLNPAGMAYAARTVDGIQSTVSVDPAVLRDVTGVPREEPYAPLRYPTGAVKPAAAQQWRSGADFAIALFADEATRPALLVSNVARLLAATALTVFPLQPAPASRPADGVDATPDTVRRAVAFIDSNAEKDISLADIAAAAYVTPRAVQYAFRRHLGTTPMAYLRRTRLDGAHQDLLSADPNATTVAAIAARWGFWHPGRFAVLYRTTYGRIPSHTLHS</sequence>
<evidence type="ECO:0000259" key="4">
    <source>
        <dbReference type="PROSITE" id="PS01124"/>
    </source>
</evidence>
<dbReference type="GO" id="GO:0003700">
    <property type="term" value="F:DNA-binding transcription factor activity"/>
    <property type="evidence" value="ECO:0007669"/>
    <property type="project" value="InterPro"/>
</dbReference>
<keyword evidence="2" id="KW-0238">DNA-binding</keyword>
<dbReference type="InterPro" id="IPR018060">
    <property type="entry name" value="HTH_AraC"/>
</dbReference>
<dbReference type="GO" id="GO:0043565">
    <property type="term" value="F:sequence-specific DNA binding"/>
    <property type="evidence" value="ECO:0007669"/>
    <property type="project" value="InterPro"/>
</dbReference>
<organism evidence="5 6">
    <name type="scientific">Streptomyces liliiviolaceus</name>
    <dbReference type="NCBI Taxonomy" id="2823109"/>
    <lineage>
        <taxon>Bacteria</taxon>
        <taxon>Bacillati</taxon>
        <taxon>Actinomycetota</taxon>
        <taxon>Actinomycetes</taxon>
        <taxon>Kitasatosporales</taxon>
        <taxon>Streptomycetaceae</taxon>
        <taxon>Streptomyces</taxon>
    </lineage>
</organism>
<gene>
    <name evidence="5" type="ORF">J8N05_19030</name>
</gene>
<evidence type="ECO:0000313" key="6">
    <source>
        <dbReference type="Proteomes" id="UP000677413"/>
    </source>
</evidence>
<comment type="caution">
    <text evidence="5">The sequence shown here is derived from an EMBL/GenBank/DDBJ whole genome shotgun (WGS) entry which is preliminary data.</text>
</comment>
<reference evidence="5 6" key="1">
    <citation type="submission" date="2021-04" db="EMBL/GenBank/DDBJ databases">
        <authorList>
            <person name="Tang X."/>
            <person name="Zhou X."/>
            <person name="Chen X."/>
            <person name="Cernava T."/>
            <person name="Zhang C."/>
        </authorList>
    </citation>
    <scope>NUCLEOTIDE SEQUENCE [LARGE SCALE GENOMIC DNA]</scope>
    <source>
        <strain evidence="5 6">BH-SS-21</strain>
    </source>
</reference>
<dbReference type="PANTHER" id="PTHR46796:SF12">
    <property type="entry name" value="HTH-TYPE DNA-BINDING TRANSCRIPTIONAL ACTIVATOR EUTR"/>
    <property type="match status" value="1"/>
</dbReference>
<protein>
    <submittedName>
        <fullName evidence="5">Helix-turn-helix transcriptional regulator</fullName>
    </submittedName>
</protein>
<dbReference type="SMART" id="SM00342">
    <property type="entry name" value="HTH_ARAC"/>
    <property type="match status" value="1"/>
</dbReference>
<dbReference type="SUPFAM" id="SSF46689">
    <property type="entry name" value="Homeodomain-like"/>
    <property type="match status" value="1"/>
</dbReference>
<keyword evidence="1" id="KW-0805">Transcription regulation</keyword>
<evidence type="ECO:0000313" key="5">
    <source>
        <dbReference type="EMBL" id="MBQ0850285.1"/>
    </source>
</evidence>
<dbReference type="PANTHER" id="PTHR46796">
    <property type="entry name" value="HTH-TYPE TRANSCRIPTIONAL ACTIVATOR RHAS-RELATED"/>
    <property type="match status" value="1"/>
</dbReference>
<evidence type="ECO:0000256" key="3">
    <source>
        <dbReference type="ARBA" id="ARBA00023163"/>
    </source>
</evidence>
<dbReference type="Gene3D" id="1.10.10.60">
    <property type="entry name" value="Homeodomain-like"/>
    <property type="match status" value="1"/>
</dbReference>
<proteinExistence type="predicted"/>
<dbReference type="EMBL" id="JAGPYQ010000001">
    <property type="protein sequence ID" value="MBQ0850285.1"/>
    <property type="molecule type" value="Genomic_DNA"/>
</dbReference>
<dbReference type="InterPro" id="IPR009057">
    <property type="entry name" value="Homeodomain-like_sf"/>
</dbReference>
<feature type="domain" description="HTH araC/xylS-type" evidence="4">
    <location>
        <begin position="222"/>
        <end position="323"/>
    </location>
</feature>
<dbReference type="RefSeq" id="WP_210884325.1">
    <property type="nucleotide sequence ID" value="NZ_JAGPYQ010000001.1"/>
</dbReference>
<dbReference type="AlphaFoldDB" id="A0A941B4E8"/>
<evidence type="ECO:0000256" key="2">
    <source>
        <dbReference type="ARBA" id="ARBA00023125"/>
    </source>
</evidence>
<name>A0A941B4E8_9ACTN</name>
<evidence type="ECO:0000256" key="1">
    <source>
        <dbReference type="ARBA" id="ARBA00023015"/>
    </source>
</evidence>
<dbReference type="Proteomes" id="UP000677413">
    <property type="component" value="Unassembled WGS sequence"/>
</dbReference>
<dbReference type="Pfam" id="PF12833">
    <property type="entry name" value="HTH_18"/>
    <property type="match status" value="1"/>
</dbReference>
<dbReference type="PROSITE" id="PS01124">
    <property type="entry name" value="HTH_ARAC_FAMILY_2"/>
    <property type="match status" value="1"/>
</dbReference>
<accession>A0A941B4E8</accession>
<dbReference type="InterPro" id="IPR050204">
    <property type="entry name" value="AraC_XylS_family_regulators"/>
</dbReference>
<keyword evidence="6" id="KW-1185">Reference proteome</keyword>